<proteinExistence type="predicted"/>
<reference evidence="7" key="1">
    <citation type="submission" date="2018-06" db="EMBL/GenBank/DDBJ databases">
        <authorList>
            <person name="Zhirakovskaya E."/>
        </authorList>
    </citation>
    <scope>NUCLEOTIDE SEQUENCE</scope>
</reference>
<gene>
    <name evidence="7" type="ORF">MNBD_GAMMA13-278</name>
</gene>
<evidence type="ECO:0000259" key="6">
    <source>
        <dbReference type="Pfam" id="PF02656"/>
    </source>
</evidence>
<keyword evidence="2 5" id="KW-0812">Transmembrane</keyword>
<dbReference type="GO" id="GO:0012505">
    <property type="term" value="C:endomembrane system"/>
    <property type="evidence" value="ECO:0007669"/>
    <property type="project" value="UniProtKB-SubCell"/>
</dbReference>
<keyword evidence="3 5" id="KW-1133">Transmembrane helix</keyword>
<organism evidence="7">
    <name type="scientific">hydrothermal vent metagenome</name>
    <dbReference type="NCBI Taxonomy" id="652676"/>
    <lineage>
        <taxon>unclassified sequences</taxon>
        <taxon>metagenomes</taxon>
        <taxon>ecological metagenomes</taxon>
    </lineage>
</organism>
<keyword evidence="4 5" id="KW-0472">Membrane</keyword>
<evidence type="ECO:0000256" key="1">
    <source>
        <dbReference type="ARBA" id="ARBA00004127"/>
    </source>
</evidence>
<evidence type="ECO:0000256" key="3">
    <source>
        <dbReference type="ARBA" id="ARBA00022989"/>
    </source>
</evidence>
<name>A0A3B0ZBS9_9ZZZZ</name>
<evidence type="ECO:0000256" key="4">
    <source>
        <dbReference type="ARBA" id="ARBA00023136"/>
    </source>
</evidence>
<dbReference type="EMBL" id="UOFK01000145">
    <property type="protein sequence ID" value="VAW78176.1"/>
    <property type="molecule type" value="Genomic_DNA"/>
</dbReference>
<protein>
    <recommendedName>
        <fullName evidence="6">DUF202 domain-containing protein</fullName>
    </recommendedName>
</protein>
<evidence type="ECO:0000256" key="5">
    <source>
        <dbReference type="SAM" id="Phobius"/>
    </source>
</evidence>
<comment type="subcellular location">
    <subcellularLocation>
        <location evidence="1">Endomembrane system</location>
        <topology evidence="1">Multi-pass membrane protein</topology>
    </subcellularLocation>
</comment>
<evidence type="ECO:0000313" key="7">
    <source>
        <dbReference type="EMBL" id="VAW78176.1"/>
    </source>
</evidence>
<dbReference type="Pfam" id="PF02656">
    <property type="entry name" value="DUF202"/>
    <property type="match status" value="1"/>
</dbReference>
<evidence type="ECO:0000256" key="2">
    <source>
        <dbReference type="ARBA" id="ARBA00022692"/>
    </source>
</evidence>
<feature type="domain" description="DUF202" evidence="6">
    <location>
        <begin position="17"/>
        <end position="79"/>
    </location>
</feature>
<dbReference type="InterPro" id="IPR003807">
    <property type="entry name" value="DUF202"/>
</dbReference>
<feature type="transmembrane region" description="Helical" evidence="5">
    <location>
        <begin position="96"/>
        <end position="119"/>
    </location>
</feature>
<sequence>MKSEAPEPDNNSLALDRTVLANERTYQAWLRTGLAALVSGLGVAKFMQGVLPLWMLLALATLLLLFGAVAFLQAAWRYSHIHVRMAHLDIDAMPVWMAKVISMLLAGCSLFALGGLLVASLY</sequence>
<feature type="transmembrane region" description="Helical" evidence="5">
    <location>
        <begin position="53"/>
        <end position="76"/>
    </location>
</feature>
<accession>A0A3B0ZBS9</accession>
<dbReference type="AlphaFoldDB" id="A0A3B0ZBS9"/>